<name>A0A6C0JAH2_9ZZZZ</name>
<evidence type="ECO:0000313" key="1">
    <source>
        <dbReference type="EMBL" id="QHU01830.1"/>
    </source>
</evidence>
<accession>A0A6C0JAH2</accession>
<reference evidence="1" key="1">
    <citation type="journal article" date="2020" name="Nature">
        <title>Giant virus diversity and host interactions through global metagenomics.</title>
        <authorList>
            <person name="Schulz F."/>
            <person name="Roux S."/>
            <person name="Paez-Espino D."/>
            <person name="Jungbluth S."/>
            <person name="Walsh D.A."/>
            <person name="Denef V.J."/>
            <person name="McMahon K.D."/>
            <person name="Konstantinidis K.T."/>
            <person name="Eloe-Fadrosh E.A."/>
            <person name="Kyrpides N.C."/>
            <person name="Woyke T."/>
        </authorList>
    </citation>
    <scope>NUCLEOTIDE SEQUENCE</scope>
    <source>
        <strain evidence="1">GVMAG-M-3300025880-56</strain>
    </source>
</reference>
<proteinExistence type="predicted"/>
<protein>
    <submittedName>
        <fullName evidence="1">Uncharacterized protein</fullName>
    </submittedName>
</protein>
<organism evidence="1">
    <name type="scientific">viral metagenome</name>
    <dbReference type="NCBI Taxonomy" id="1070528"/>
    <lineage>
        <taxon>unclassified sequences</taxon>
        <taxon>metagenomes</taxon>
        <taxon>organismal metagenomes</taxon>
    </lineage>
</organism>
<sequence length="367" mass="44310">MDNLINSISEIYDKRSKAVNIENIQIEQIMTKYSNTNKPIYKMILNGSIISRNNNLVVNYTCQNCKLNNSITLNIFMRKINNSSSKCNKCVNLDLDKRSQQSDFMKENRFADSNYTSKDKPVRIKSVKEIIYESELLWDTKDDDFKSCYLRKYLNLEEFDRIKDKIISVNYSKITNLSEYKYIFNYKVNNQTLFNPMLVNIEKNLIEKPIYIKFKCENCDCEFINRDLWIQKNKYKIFCKNCNFSNNIFKIRHMLNIKKEKIIYQSQFEKKFIIFCNENNIYIQNGDTIQYPWKGKNLKYIIDFKLPEQKMLIELKDEHIWHKKQVKNGKFDKKVEFAKIHAKKIKYEYYVVFQNEYMNFIKSHLIL</sequence>
<dbReference type="EMBL" id="MN740350">
    <property type="protein sequence ID" value="QHU01830.1"/>
    <property type="molecule type" value="Genomic_DNA"/>
</dbReference>
<dbReference type="AlphaFoldDB" id="A0A6C0JAH2"/>